<name>A0A2T0RRG3_9RHOB</name>
<keyword evidence="1" id="KW-0805">Transcription regulation</keyword>
<dbReference type="RefSeq" id="WP_106205176.1">
    <property type="nucleotide sequence ID" value="NZ_PVTD01000004.1"/>
</dbReference>
<evidence type="ECO:0000256" key="3">
    <source>
        <dbReference type="ARBA" id="ARBA00023163"/>
    </source>
</evidence>
<feature type="domain" description="HTH-type transcriptional regulator MT1864/Rv1816-like C-terminal" evidence="4">
    <location>
        <begin position="93"/>
        <end position="192"/>
    </location>
</feature>
<accession>A0A2T0RRG3</accession>
<dbReference type="GO" id="GO:0003700">
    <property type="term" value="F:DNA-binding transcription factor activity"/>
    <property type="evidence" value="ECO:0007669"/>
    <property type="project" value="TreeGrafter"/>
</dbReference>
<dbReference type="PANTHER" id="PTHR30055:SF234">
    <property type="entry name" value="HTH-TYPE TRANSCRIPTIONAL REGULATOR BETI"/>
    <property type="match status" value="1"/>
</dbReference>
<proteinExistence type="predicted"/>
<evidence type="ECO:0000313" key="6">
    <source>
        <dbReference type="Proteomes" id="UP000239480"/>
    </source>
</evidence>
<evidence type="ECO:0000256" key="1">
    <source>
        <dbReference type="ARBA" id="ARBA00023015"/>
    </source>
</evidence>
<protein>
    <submittedName>
        <fullName evidence="5">TetR family transcriptional regulator</fullName>
    </submittedName>
</protein>
<reference evidence="5 6" key="1">
    <citation type="submission" date="2018-03" db="EMBL/GenBank/DDBJ databases">
        <title>Genomic Encyclopedia of Archaeal and Bacterial Type Strains, Phase II (KMG-II): from individual species to whole genera.</title>
        <authorList>
            <person name="Goeker M."/>
        </authorList>
    </citation>
    <scope>NUCLEOTIDE SEQUENCE [LARGE SCALE GENOMIC DNA]</scope>
    <source>
        <strain evidence="5 6">DSM 29328</strain>
    </source>
</reference>
<keyword evidence="3" id="KW-0804">Transcription</keyword>
<dbReference type="SUPFAM" id="SSF46689">
    <property type="entry name" value="Homeodomain-like"/>
    <property type="match status" value="1"/>
</dbReference>
<dbReference type="Pfam" id="PF13305">
    <property type="entry name" value="TetR_C_33"/>
    <property type="match status" value="1"/>
</dbReference>
<evidence type="ECO:0000259" key="4">
    <source>
        <dbReference type="Pfam" id="PF13305"/>
    </source>
</evidence>
<dbReference type="OrthoDB" id="7223515at2"/>
<dbReference type="Proteomes" id="UP000239480">
    <property type="component" value="Unassembled WGS sequence"/>
</dbReference>
<dbReference type="InterPro" id="IPR009057">
    <property type="entry name" value="Homeodomain-like_sf"/>
</dbReference>
<keyword evidence="6" id="KW-1185">Reference proteome</keyword>
<dbReference type="AlphaFoldDB" id="A0A2T0RRG3"/>
<organism evidence="5 6">
    <name type="scientific">Aliiruegeria haliotis</name>
    <dbReference type="NCBI Taxonomy" id="1280846"/>
    <lineage>
        <taxon>Bacteria</taxon>
        <taxon>Pseudomonadati</taxon>
        <taxon>Pseudomonadota</taxon>
        <taxon>Alphaproteobacteria</taxon>
        <taxon>Rhodobacterales</taxon>
        <taxon>Roseobacteraceae</taxon>
        <taxon>Aliiruegeria</taxon>
    </lineage>
</organism>
<dbReference type="PANTHER" id="PTHR30055">
    <property type="entry name" value="HTH-TYPE TRANSCRIPTIONAL REGULATOR RUTR"/>
    <property type="match status" value="1"/>
</dbReference>
<dbReference type="EMBL" id="PVTD01000004">
    <property type="protein sequence ID" value="PRY23795.1"/>
    <property type="molecule type" value="Genomic_DNA"/>
</dbReference>
<gene>
    <name evidence="5" type="ORF">CLV78_104288</name>
</gene>
<dbReference type="InterPro" id="IPR025996">
    <property type="entry name" value="MT1864/Rv1816-like_C"/>
</dbReference>
<dbReference type="InterPro" id="IPR036271">
    <property type="entry name" value="Tet_transcr_reg_TetR-rel_C_sf"/>
</dbReference>
<dbReference type="InterPro" id="IPR050109">
    <property type="entry name" value="HTH-type_TetR-like_transc_reg"/>
</dbReference>
<dbReference type="GO" id="GO:0000976">
    <property type="term" value="F:transcription cis-regulatory region binding"/>
    <property type="evidence" value="ECO:0007669"/>
    <property type="project" value="TreeGrafter"/>
</dbReference>
<evidence type="ECO:0000256" key="2">
    <source>
        <dbReference type="ARBA" id="ARBA00023125"/>
    </source>
</evidence>
<dbReference type="Gene3D" id="1.10.357.10">
    <property type="entry name" value="Tetracycline Repressor, domain 2"/>
    <property type="match status" value="1"/>
</dbReference>
<dbReference type="SUPFAM" id="SSF48498">
    <property type="entry name" value="Tetracyclin repressor-like, C-terminal domain"/>
    <property type="match status" value="1"/>
</dbReference>
<sequence length="214" mass="23195">MNSSTDARRDALRTALTDIAEEQISRAGLSSLKARKLATDAGCSVGAIYNVFDDLTGVVFAVNSRTFACLGETINAALASEKNATAQEMLVIMSRAYLSFATEHETSWRCLFELPVGSEDNVPDWYLKEMNDLFALVSAPLREIYSDLPEEDIQLLARALFSSVHGIVQLGLDRRLSGVPVPQIERMIELVLLNLSSPGGTTSNQNAPGDADLA</sequence>
<evidence type="ECO:0000313" key="5">
    <source>
        <dbReference type="EMBL" id="PRY23795.1"/>
    </source>
</evidence>
<comment type="caution">
    <text evidence="5">The sequence shown here is derived from an EMBL/GenBank/DDBJ whole genome shotgun (WGS) entry which is preliminary data.</text>
</comment>
<keyword evidence="2" id="KW-0238">DNA-binding</keyword>